<feature type="transmembrane region" description="Helical" evidence="12">
    <location>
        <begin position="91"/>
        <end position="108"/>
    </location>
</feature>
<evidence type="ECO:0000256" key="12">
    <source>
        <dbReference type="SAM" id="Phobius"/>
    </source>
</evidence>
<dbReference type="GO" id="GO:0000160">
    <property type="term" value="P:phosphorelay signal transduction system"/>
    <property type="evidence" value="ECO:0007669"/>
    <property type="project" value="UniProtKB-KW"/>
</dbReference>
<dbReference type="AlphaFoldDB" id="A0A4Q9HUE6"/>
<keyword evidence="6" id="KW-0418">Kinase</keyword>
<dbReference type="Proteomes" id="UP000292452">
    <property type="component" value="Unassembled WGS sequence"/>
</dbReference>
<gene>
    <name evidence="14" type="ORF">EYS09_15775</name>
</gene>
<evidence type="ECO:0000256" key="4">
    <source>
        <dbReference type="ARBA" id="ARBA00022692"/>
    </source>
</evidence>
<evidence type="ECO:0000313" key="15">
    <source>
        <dbReference type="Proteomes" id="UP000292452"/>
    </source>
</evidence>
<evidence type="ECO:0000256" key="1">
    <source>
        <dbReference type="ARBA" id="ARBA00004141"/>
    </source>
</evidence>
<dbReference type="EMBL" id="SIXH01000118">
    <property type="protein sequence ID" value="TBO58757.1"/>
    <property type="molecule type" value="Genomic_DNA"/>
</dbReference>
<dbReference type="InterPro" id="IPR038318">
    <property type="entry name" value="KdpD_sf"/>
</dbReference>
<keyword evidence="9" id="KW-0902">Two-component regulatory system</keyword>
<keyword evidence="7" id="KW-0067">ATP-binding</keyword>
<evidence type="ECO:0000256" key="11">
    <source>
        <dbReference type="SAM" id="MobiDB-lite"/>
    </source>
</evidence>
<evidence type="ECO:0000256" key="9">
    <source>
        <dbReference type="ARBA" id="ARBA00023012"/>
    </source>
</evidence>
<feature type="transmembrane region" description="Helical" evidence="12">
    <location>
        <begin position="120"/>
        <end position="149"/>
    </location>
</feature>
<dbReference type="GO" id="GO:0005524">
    <property type="term" value="F:ATP binding"/>
    <property type="evidence" value="ECO:0007669"/>
    <property type="project" value="UniProtKB-KW"/>
</dbReference>
<dbReference type="InterPro" id="IPR025201">
    <property type="entry name" value="KdpD_TM"/>
</dbReference>
<keyword evidence="2" id="KW-0597">Phosphoprotein</keyword>
<keyword evidence="15" id="KW-1185">Reference proteome</keyword>
<proteinExistence type="predicted"/>
<comment type="caution">
    <text evidence="14">The sequence shown here is derived from an EMBL/GenBank/DDBJ whole genome shotgun (WGS) entry which is preliminary data.</text>
</comment>
<feature type="region of interest" description="Disordered" evidence="11">
    <location>
        <begin position="1"/>
        <end position="21"/>
    </location>
</feature>
<comment type="subcellular location">
    <subcellularLocation>
        <location evidence="1">Membrane</location>
        <topology evidence="1">Multi-pass membrane protein</topology>
    </subcellularLocation>
</comment>
<evidence type="ECO:0000259" key="13">
    <source>
        <dbReference type="Pfam" id="PF13493"/>
    </source>
</evidence>
<feature type="transmembrane region" description="Helical" evidence="12">
    <location>
        <begin position="161"/>
        <end position="183"/>
    </location>
</feature>
<dbReference type="GO" id="GO:0016020">
    <property type="term" value="C:membrane"/>
    <property type="evidence" value="ECO:0007669"/>
    <property type="project" value="UniProtKB-SubCell"/>
</dbReference>
<sequence>MRIRRPATGPPGPRPRGRPRARRVLDRRTVAVLTVTGAVPAAAVPPLPPRGRPAAVVPRARTEQYADGPIRRGGEVACVAGWTGYPLRDRIAVLAALVGPFLVALVLVPFRTDLSDTNAALVLVVVVVAVAAAGNRVAGALAALSATVWFDFFLTRPYQRFAITGAADIGTAVLLLIVGLIVSQLAARERRLKVITVTDAAHLARVHDTAALARTAASPDAVVEHVRQELTGLLRLRGCRFEYGTLMGRPPRLEQDGGVAVGRRRWDLDHAGWPPGEIELRASARGRYYGRFMLTPTPGSVPPLPARLVAVTLADQVGTALDTAGPPQDG</sequence>
<accession>A0A4Q9HUE6</accession>
<keyword evidence="5" id="KW-0547">Nucleotide-binding</keyword>
<evidence type="ECO:0000256" key="8">
    <source>
        <dbReference type="ARBA" id="ARBA00022989"/>
    </source>
</evidence>
<evidence type="ECO:0000256" key="10">
    <source>
        <dbReference type="ARBA" id="ARBA00023136"/>
    </source>
</evidence>
<keyword evidence="3" id="KW-0808">Transferase</keyword>
<evidence type="ECO:0000256" key="5">
    <source>
        <dbReference type="ARBA" id="ARBA00022741"/>
    </source>
</evidence>
<keyword evidence="8 12" id="KW-1133">Transmembrane helix</keyword>
<evidence type="ECO:0000256" key="6">
    <source>
        <dbReference type="ARBA" id="ARBA00022777"/>
    </source>
</evidence>
<reference evidence="14 15" key="1">
    <citation type="submission" date="2019-02" db="EMBL/GenBank/DDBJ databases">
        <title>Draft Genome Sequence of Streptomyces sp. AM-2504, identified by 16S rRNA comparative analysis as a Streptomyces Kasugaensis strain.</title>
        <authorList>
            <person name="Napolioni V."/>
            <person name="Giuliodori A.M."/>
            <person name="Spurio R."/>
            <person name="Fabbretti A."/>
        </authorList>
    </citation>
    <scope>NUCLEOTIDE SEQUENCE [LARGE SCALE GENOMIC DNA]</scope>
    <source>
        <strain evidence="14 15">AM-2504</strain>
    </source>
</reference>
<dbReference type="GO" id="GO:0016301">
    <property type="term" value="F:kinase activity"/>
    <property type="evidence" value="ECO:0007669"/>
    <property type="project" value="UniProtKB-KW"/>
</dbReference>
<dbReference type="Pfam" id="PF13493">
    <property type="entry name" value="DUF4118"/>
    <property type="match status" value="1"/>
</dbReference>
<evidence type="ECO:0000256" key="7">
    <source>
        <dbReference type="ARBA" id="ARBA00022840"/>
    </source>
</evidence>
<protein>
    <submittedName>
        <fullName evidence="14">DUF4118 domain-containing protein</fullName>
    </submittedName>
</protein>
<evidence type="ECO:0000313" key="14">
    <source>
        <dbReference type="EMBL" id="TBO58757.1"/>
    </source>
</evidence>
<keyword evidence="4 12" id="KW-0812">Transmembrane</keyword>
<keyword evidence="10 12" id="KW-0472">Membrane</keyword>
<evidence type="ECO:0000256" key="3">
    <source>
        <dbReference type="ARBA" id="ARBA00022679"/>
    </source>
</evidence>
<evidence type="ECO:0000256" key="2">
    <source>
        <dbReference type="ARBA" id="ARBA00022553"/>
    </source>
</evidence>
<dbReference type="Gene3D" id="1.20.120.620">
    <property type="entry name" value="Backbone structure of the membrane domain of e. Coli histidine kinase receptor kdpd"/>
    <property type="match status" value="1"/>
</dbReference>
<feature type="domain" description="Sensor protein KdpD transmembrane" evidence="13">
    <location>
        <begin position="94"/>
        <end position="191"/>
    </location>
</feature>
<name>A0A4Q9HUE6_STRKA</name>
<organism evidence="14 15">
    <name type="scientific">Streptomyces kasugaensis</name>
    <dbReference type="NCBI Taxonomy" id="1946"/>
    <lineage>
        <taxon>Bacteria</taxon>
        <taxon>Bacillati</taxon>
        <taxon>Actinomycetota</taxon>
        <taxon>Actinomycetes</taxon>
        <taxon>Kitasatosporales</taxon>
        <taxon>Streptomycetaceae</taxon>
        <taxon>Streptomyces</taxon>
    </lineage>
</organism>